<dbReference type="SMART" id="SM00218">
    <property type="entry name" value="ZU5"/>
    <property type="match status" value="1"/>
</dbReference>
<feature type="region of interest" description="Disordered" evidence="16">
    <location>
        <begin position="3535"/>
        <end position="3555"/>
    </location>
</feature>
<dbReference type="InterPro" id="IPR051165">
    <property type="entry name" value="Multifunctional_ANK_Repeat"/>
</dbReference>
<dbReference type="GO" id="GO:0007165">
    <property type="term" value="P:signal transduction"/>
    <property type="evidence" value="ECO:0007669"/>
    <property type="project" value="InterPro"/>
</dbReference>
<dbReference type="Ensembl" id="ENSOMYT00000131052.1">
    <property type="protein sequence ID" value="ENSOMYP00000109172.1"/>
    <property type="gene ID" value="ENSOMYG00000063322.1"/>
</dbReference>
<dbReference type="FunFam" id="1.10.533.10:FF:000002">
    <property type="entry name" value="Ankyrin-3 isoform 2"/>
    <property type="match status" value="1"/>
</dbReference>
<feature type="region of interest" description="Disordered" evidence="16">
    <location>
        <begin position="3435"/>
        <end position="3485"/>
    </location>
</feature>
<keyword evidence="6" id="KW-0677">Repeat</keyword>
<dbReference type="GO" id="GO:0045211">
    <property type="term" value="C:postsynaptic membrane"/>
    <property type="evidence" value="ECO:0007669"/>
    <property type="project" value="UniProtKB-SubCell"/>
</dbReference>
<feature type="region of interest" description="Disordered" evidence="16">
    <location>
        <begin position="4030"/>
        <end position="4086"/>
    </location>
</feature>
<feature type="repeat" description="ANK" evidence="15">
    <location>
        <begin position="292"/>
        <end position="324"/>
    </location>
</feature>
<dbReference type="SMART" id="SM00248">
    <property type="entry name" value="ANK"/>
    <property type="match status" value="23"/>
</dbReference>
<feature type="compositionally biased region" description="Acidic residues" evidence="16">
    <location>
        <begin position="2944"/>
        <end position="2955"/>
    </location>
</feature>
<keyword evidence="9" id="KW-0472">Membrane</keyword>
<evidence type="ECO:0000256" key="8">
    <source>
        <dbReference type="ARBA" id="ARBA00023043"/>
    </source>
</evidence>
<feature type="repeat" description="ANK" evidence="15">
    <location>
        <begin position="358"/>
        <end position="390"/>
    </location>
</feature>
<dbReference type="FunFam" id="1.25.40.20:FF:000002">
    <property type="entry name" value="Ankyrin-2 isoform 2"/>
    <property type="match status" value="1"/>
</dbReference>
<feature type="compositionally biased region" description="Basic and acidic residues" evidence="16">
    <location>
        <begin position="2631"/>
        <end position="2642"/>
    </location>
</feature>
<evidence type="ECO:0000256" key="15">
    <source>
        <dbReference type="PROSITE-ProRule" id="PRU00023"/>
    </source>
</evidence>
<dbReference type="SUPFAM" id="SSF47986">
    <property type="entry name" value="DEATH domain"/>
    <property type="match status" value="1"/>
</dbReference>
<evidence type="ECO:0000313" key="19">
    <source>
        <dbReference type="Ensembl" id="ENSOMYP00000109172.1"/>
    </source>
</evidence>
<feature type="region of interest" description="Disordered" evidence="16">
    <location>
        <begin position="3015"/>
        <end position="3148"/>
    </location>
</feature>
<feature type="compositionally biased region" description="Basic and acidic residues" evidence="16">
    <location>
        <begin position="3127"/>
        <end position="3138"/>
    </location>
</feature>
<feature type="repeat" description="ANK" evidence="15">
    <location>
        <begin position="457"/>
        <end position="489"/>
    </location>
</feature>
<dbReference type="GO" id="GO:0005764">
    <property type="term" value="C:lysosome"/>
    <property type="evidence" value="ECO:0007669"/>
    <property type="project" value="UniProtKB-SubCell"/>
</dbReference>
<dbReference type="FunFam" id="2.60.220.30:FF:000007">
    <property type="entry name" value="Ankyrin-2 isoform 2"/>
    <property type="match status" value="1"/>
</dbReference>
<feature type="region of interest" description="Disordered" evidence="16">
    <location>
        <begin position="2212"/>
        <end position="2256"/>
    </location>
</feature>
<dbReference type="FunFam" id="2.60.220.30:FF:000001">
    <property type="entry name" value="Ankyrin-3 isoform 2"/>
    <property type="match status" value="1"/>
</dbReference>
<evidence type="ECO:0000256" key="1">
    <source>
        <dbReference type="ARBA" id="ARBA00004245"/>
    </source>
</evidence>
<feature type="compositionally biased region" description="Acidic residues" evidence="16">
    <location>
        <begin position="2592"/>
        <end position="2603"/>
    </location>
</feature>
<feature type="domain" description="ZU5" evidence="18">
    <location>
        <begin position="1131"/>
        <end position="1279"/>
    </location>
</feature>
<feature type="compositionally biased region" description="Basic and acidic residues" evidence="16">
    <location>
        <begin position="3443"/>
        <end position="3453"/>
    </location>
</feature>
<feature type="repeat" description="ANK" evidence="15">
    <location>
        <begin position="655"/>
        <end position="687"/>
    </location>
</feature>
<feature type="region of interest" description="Disordered" evidence="16">
    <location>
        <begin position="2140"/>
        <end position="2173"/>
    </location>
</feature>
<feature type="compositionally biased region" description="Basic and acidic residues" evidence="16">
    <location>
        <begin position="1634"/>
        <end position="1646"/>
    </location>
</feature>
<name>A0A8K9UQ02_ONCMY</name>
<dbReference type="SMART" id="SM00005">
    <property type="entry name" value="DEATH"/>
    <property type="match status" value="1"/>
</dbReference>
<reference evidence="19" key="1">
    <citation type="submission" date="2020-07" db="EMBL/GenBank/DDBJ databases">
        <title>A long reads based de novo assembly of the rainbow trout Arlee double haploid line genome.</title>
        <authorList>
            <person name="Gao G."/>
            <person name="Palti Y."/>
        </authorList>
    </citation>
    <scope>NUCLEOTIDE SEQUENCE [LARGE SCALE GENOMIC DNA]</scope>
</reference>
<feature type="repeat" description="ANK" evidence="15">
    <location>
        <begin position="556"/>
        <end position="588"/>
    </location>
</feature>
<feature type="domain" description="Death" evidence="17">
    <location>
        <begin position="3196"/>
        <end position="3280"/>
    </location>
</feature>
<dbReference type="GeneTree" id="ENSGT00940000155279"/>
<evidence type="ECO:0000256" key="11">
    <source>
        <dbReference type="ARBA" id="ARBA00023228"/>
    </source>
</evidence>
<dbReference type="Proteomes" id="UP000694395">
    <property type="component" value="Chromosome 10"/>
</dbReference>
<feature type="repeat" description="ANK" evidence="15">
    <location>
        <begin position="589"/>
        <end position="621"/>
    </location>
</feature>
<feature type="region of interest" description="Disordered" evidence="16">
    <location>
        <begin position="2937"/>
        <end position="2973"/>
    </location>
</feature>
<evidence type="ECO:0008006" key="21">
    <source>
        <dbReference type="Google" id="ProtNLM"/>
    </source>
</evidence>
<keyword evidence="5" id="KW-0597">Phosphoprotein</keyword>
<accession>A0A8K9UQ02</accession>
<keyword evidence="4" id="KW-0963">Cytoplasm</keyword>
<feature type="repeat" description="ANK" evidence="15">
    <location>
        <begin position="90"/>
        <end position="122"/>
    </location>
</feature>
<feature type="compositionally biased region" description="Basic and acidic residues" evidence="16">
    <location>
        <begin position="2429"/>
        <end position="2441"/>
    </location>
</feature>
<evidence type="ECO:0000256" key="16">
    <source>
        <dbReference type="SAM" id="MobiDB-lite"/>
    </source>
</evidence>
<dbReference type="PROSITE" id="PS51145">
    <property type="entry name" value="ZU5"/>
    <property type="match status" value="2"/>
</dbReference>
<dbReference type="Pfam" id="PF13637">
    <property type="entry name" value="Ank_4"/>
    <property type="match status" value="1"/>
</dbReference>
<feature type="compositionally biased region" description="Gly residues" evidence="16">
    <location>
        <begin position="1491"/>
        <end position="1500"/>
    </location>
</feature>
<feature type="region of interest" description="Disordered" evidence="16">
    <location>
        <begin position="3618"/>
        <end position="3649"/>
    </location>
</feature>
<feature type="domain" description="ZU5" evidence="18">
    <location>
        <begin position="941"/>
        <end position="1129"/>
    </location>
</feature>
<feature type="region of interest" description="Disordered" evidence="16">
    <location>
        <begin position="2631"/>
        <end position="2651"/>
    </location>
</feature>
<feature type="region of interest" description="Disordered" evidence="16">
    <location>
        <begin position="2415"/>
        <end position="2453"/>
    </location>
</feature>
<dbReference type="PANTHER" id="PTHR24123">
    <property type="entry name" value="ANKYRIN REPEAT-CONTAINING"/>
    <property type="match status" value="1"/>
</dbReference>
<feature type="compositionally biased region" description="Polar residues" evidence="16">
    <location>
        <begin position="3813"/>
        <end position="3823"/>
    </location>
</feature>
<dbReference type="PROSITE" id="PS50088">
    <property type="entry name" value="ANK_REPEAT"/>
    <property type="match status" value="20"/>
</dbReference>
<evidence type="ECO:0000256" key="10">
    <source>
        <dbReference type="ARBA" id="ARBA00023212"/>
    </source>
</evidence>
<dbReference type="Pfam" id="PF12796">
    <property type="entry name" value="Ank_2"/>
    <property type="match status" value="6"/>
</dbReference>
<reference evidence="19" key="3">
    <citation type="submission" date="2025-09" db="UniProtKB">
        <authorList>
            <consortium name="Ensembl"/>
        </authorList>
    </citation>
    <scope>IDENTIFICATION</scope>
</reference>
<dbReference type="Pfam" id="PF17809">
    <property type="entry name" value="UPA_2"/>
    <property type="match status" value="1"/>
</dbReference>
<dbReference type="Pfam" id="PF00531">
    <property type="entry name" value="Death"/>
    <property type="match status" value="1"/>
</dbReference>
<dbReference type="Gene3D" id="2.60.220.30">
    <property type="match status" value="3"/>
</dbReference>
<feature type="repeat" description="ANK" evidence="15">
    <location>
        <begin position="259"/>
        <end position="291"/>
    </location>
</feature>
<dbReference type="FunFam" id="2.60.40.2660:FF:000001">
    <property type="entry name" value="Ankyrin-3 isoform 2"/>
    <property type="match status" value="1"/>
</dbReference>
<feature type="repeat" description="ANK" evidence="15">
    <location>
        <begin position="622"/>
        <end position="654"/>
    </location>
</feature>
<dbReference type="FunFam" id="2.60.220.30:FF:000005">
    <property type="entry name" value="Ankyrin-2 isoform 2"/>
    <property type="match status" value="1"/>
</dbReference>
<feature type="compositionally biased region" description="Polar residues" evidence="16">
    <location>
        <begin position="3112"/>
        <end position="3122"/>
    </location>
</feature>
<evidence type="ECO:0000259" key="18">
    <source>
        <dbReference type="PROSITE" id="PS51145"/>
    </source>
</evidence>
<feature type="region of interest" description="Disordered" evidence="16">
    <location>
        <begin position="2269"/>
        <end position="2340"/>
    </location>
</feature>
<feature type="region of interest" description="Disordered" evidence="16">
    <location>
        <begin position="3678"/>
        <end position="3697"/>
    </location>
</feature>
<feature type="compositionally biased region" description="Polar residues" evidence="16">
    <location>
        <begin position="2510"/>
        <end position="2524"/>
    </location>
</feature>
<dbReference type="PROSITE" id="PS50017">
    <property type="entry name" value="DEATH_DOMAIN"/>
    <property type="match status" value="1"/>
</dbReference>
<protein>
    <recommendedName>
        <fullName evidence="21">Ankyrin-2-like</fullName>
    </recommendedName>
</protein>
<keyword evidence="10" id="KW-0206">Cytoskeleton</keyword>
<proteinExistence type="predicted"/>
<comment type="subcellular location">
    <subcellularLocation>
        <location evidence="13">Cell membrane</location>
        <location evidence="13">Sarcolemma</location>
        <location evidence="13">T-tubule</location>
    </subcellularLocation>
    <subcellularLocation>
        <location evidence="1">Cytoplasm</location>
        <location evidence="1">Cytoskeleton</location>
    </subcellularLocation>
    <subcellularLocation>
        <location evidence="2">Lysosome</location>
    </subcellularLocation>
    <subcellularLocation>
        <location evidence="14">Postsynaptic cell membrane</location>
    </subcellularLocation>
</comment>
<feature type="region of interest" description="Disordered" evidence="16">
    <location>
        <begin position="1949"/>
        <end position="2115"/>
    </location>
</feature>
<feature type="region of interest" description="Disordered" evidence="16">
    <location>
        <begin position="3812"/>
        <end position="3844"/>
    </location>
</feature>
<feature type="region of interest" description="Disordered" evidence="16">
    <location>
        <begin position="1634"/>
        <end position="1783"/>
    </location>
</feature>
<feature type="region of interest" description="Disordered" evidence="16">
    <location>
        <begin position="3499"/>
        <end position="3518"/>
    </location>
</feature>
<dbReference type="Gene3D" id="1.25.40.20">
    <property type="entry name" value="Ankyrin repeat-containing domain"/>
    <property type="match status" value="3"/>
</dbReference>
<feature type="repeat" description="ANK" evidence="15">
    <location>
        <begin position="688"/>
        <end position="720"/>
    </location>
</feature>
<feature type="region of interest" description="Disordered" evidence="16">
    <location>
        <begin position="1"/>
        <end position="25"/>
    </location>
</feature>
<feature type="repeat" description="ANK" evidence="15">
    <location>
        <begin position="57"/>
        <end position="89"/>
    </location>
</feature>
<feature type="compositionally biased region" description="Basic and acidic residues" evidence="16">
    <location>
        <begin position="2002"/>
        <end position="2026"/>
    </location>
</feature>
<sequence>MASSSSTSPEGGTPPHKNRIRQSDSNTSFLRAARAGNLDKVLEFLKDGVDISTCNQNGLNALHLAAKEGHEDLVEELLERGSAVDSATKKGNTALHIASLAGQKEVARLLLKRGADINAQSQNGFTPLYMAAQENHLEVVRYLLENGGNQSAATEDGFTPLAIALQQCHNQVVSLLLEHDTKGKVRLPALHIAARKDDTKAAALLLQNDHNADVQSKMMVNRTTESGFTPLHIAAHYGNVNVSTLLLNRGAAIDFTARNGITPLHVASKRGNTNMVALLLDRGAQIDAKTRDGLTPLHCAARSGHDPAIELLLERGAPILARTKNGLSPLHMSAQGDHVECVKHLLQHKAPVDDVTLDYLTALHVAAHCGHYRVTKLLLDKRANPNVRALNGFTPLHIACKKNRVKVMELLVKYGASVQAVTESGLTPVHVSAFMGHLNMVLLLLQNGASPDVCNIRGETALHMAARAGQIEVVRCLLRNGALVDAMAREDQTPLHIASRLGKAEIVQLLLQHMAHPDASTTNGYSPLHIAAREGQLETTAVLLEAGASHSLATKKGFTPLHVSAKYGSLEVAKLLLQRKAMPDDAGKNGLTPLHVAAHYDNQQVALLLLDKGAAPHATAKNGYTPLHIAAKKNQTSVASSLLQYGAETNVLTKQGVTPLHLASQEGHSDMTSLLLGKGAHVNTPTKSGLTPLHLTAQEDRVNAAEVLAKRDANLDQQTKLGYTPLIVACHYGNVKMVNFLLQQGASVNAKTKNGYTPLHQAAQQGHTHIINVLLQHGATPNTTTANGNTALSIARRLGYISVVDTLKVVTEEVITTTTTVTSEKHKMNVPETMTEILDVSDEEDRQETLQTTPFLEDTMTGDGGEYLRAEDLRELGDDSLPGQYLDGFNYMSHNLDRCSCVGQQVSSLSRENEKDSFRLSWGAEHLDNVVLSSSLLHSGFLVSFMVDARGGAMRGCRHNGLRIIVPPRKCSAPTRVTCRLVKRHRLASMPPMVEGEGLAGRIIEVGPTGAQFLGKLHLPTAPPPLNEGESLVSRILQLGPPGTKFLGPVIVEIPHFAALRGTERELVILRSEMGESWREHHCEHTEEELNQILNGMDEELDSPEELEKKRICRIVTRDFPQYFAVVSRIKQDSQLIGPEGAVLSSTLVPQVQAVFPEGALTKKIRVGLQAQPISVDLVKRILGNKATFSPIVTLEPRRRKFHKPITMTIPVPKSSTNDGTGNVFGGDTPTLRLLCSITGGTTPAQWEDITGSTPLTFINQCVSFTTNVSARFWLIDCRQTQEAVSFSTQLYREIICVPYMAKFVIFAKTLDPIEARLRCFCMTDDKMDKTLEQQENFTEVARSRDVEVLEGKPIFADCFGNLVPLTKSGQHHVFSFYAFKENRLALFIKIRDCAQEPCGRLSFTKEPRTYRSLTHKAICNLNITLPTYYDETESTETYTLPTNQVLDPAMLASPDLLSEVSDMKHDLIKMSAILTTEQTEHPSSSDRGRGGGGRGGGRTGMEEEPGEPFEIMEQVKEDLEKVGDILRGGDTRFTNNKEKVLQMSKMEEKEWVILSQTKAKAMTPSDVQEPVLQEVSIQRKTSPTMTKEFRDMSGMVSHLSGGVNKHLEERSGVTSFPLQDIIVQERLDQVVLKREGKRHPPEIKKPIRKKLRDRERSGCSSSEGELERMSSEESLDGDVVLGEPRQEVVPGSKPGPPVSPLVVETPIGSIKDRVRALQKKVEEEEEEEDGRKRKPIQAPVPQNTTFITITKETGEPQMPDLPKLPRSPKSPRSQTERLEETMSVRELMKAFQTGQDPSKNKTGLFEHKAMTSSTTSTSSSEAVIYSETYRAETSPTEHTPSETPTSTILCSQSDVLERGIPLDRALPEDGCILLERGLPEGGEILLDRAQLEEGGILLDRALPEDGGVLLDRALPEDGGIFLDRAQPEDGGILLERSLPEDGGIPLDRALPEDGGIPLDRALPEDGGIPLDRALPEDGGIPQDRDGLSSPEMMQLEEPEMGPDRKSSIEMMRLEEPEMGPDRKSSTEMMELEEPQMGPDRKSSTEMMPLEEPEIGPDRKSSTEMMQLEEPEIGPDRKSSTEMMQLEEPDMGPDWKSSTEMMQLEEPEMGPDRKSSIEMMQLEDPEMGPDRKSSIEMMQLEEPEMGPDRKSSTETMQLEDPEMGPDRKSSVEMMQLEEPEMGPDRKYSMEMQISPDRKPSEDFSADIKAELEDSPEYQLFRQTSFIGDDDHPQAEAAEEELPADHPNDTPTFMFSPCMHEDRRDELFTKAENLVGNESPVSLKHEGAADSPGTSLGTRTPHSSTGESEKHEGLADTPPMSPLTFPTQEVDLPTVYKETERMDGVKVRGDVTHGDEEIFPETEDLVVETKSATPSPVREPLFKQTIVTREVDMEIKPSYPKTTELSYSNLNMQDSISADRIAPESSWVVPERHERDSSDHGAAHSPDGVGQALRPADLEVLFPLALGHPERRLSHGDSLETSPVMDEGSSKTSPDSIEPSSTGDSPCLDSLESSPTELKQDTGFQATKKTAVYEDYFSQLRACLGEDSNISNIENEDYSKRTYQMGGELEGPLPLKGEDPEWLSMPINRSSNPEDDMDDVDAEGSETGQRQFTPEEEMFKMAAKIKTFEEMEQDVKTKTDGKPSDGSVLSDCEDYEECQSIVDLMDREAKSSKPKTDASTLQSEIETVAEIQPSVPEQYTTVNISENISERTEQKEKIDVISAMQAHEEEMDQSQLSVSQSGESQSEVEDADGKAAVLEMHPEDMPVLGELVPWSAMSDDNEDDNDDEAFAARVEAEERRVMALVEDRRTPDTTPGRTPTEGGTPNPFQFQEGKFFEMTRGGAIDMTRRSVEEEGEGYAFFHIGEHPVDQVLFEDTGDCASPDVLRTEQTIPKAETFPLLEAKMGSFLEVGSPDPTIAELQMFTTTTLVTRSVYSEQVRQSSDSSLEDEEEEEEEQGSVIEMPAGSDTSSVLEGSDVSVAPSSVLAMSYTSADTVAKDESSFKSKIPIKAGSMKSDLGLEQNSTVEESLVQDRRTRSEEDFGAGKKILTDKDSRSHSDSDHPATKSKPLTSRLPVMSKHKPTSHSSSSSQPDRDQGSDVREPSLRSSLDVDDISSSGDHNSPDSVIFRYDRPTPRRSAPDMRALSTQTRVRASSVTGEVFESRPIWEDSVETQMQRIWDDRTTERQQVDWHDDADRKEETLAIVADLLGFSWTELARELEFNEDEIQEVRTENPNSLQEQSHALLQRWAEREGKHATEESLIKRLTKINRMDIVHLIETQMNKSTQEQTSRTYAEIEKTLDQSEALSSVQEDVDSLRLVRRVDSSPRPPPAVSEEDLSVASLLDIPSWAEPMGHTHSESMHGLLEDLEITTYVSQRMSQSVSAGSSMENLSEPKHVLALDQPSTNRPISNKTLMSETQSVTPDLQIPNAFVFSPLSPEMTMPTEKMRVSPESPEKTLNLNKESSSSETSPVLPDLFSHNAKDSQGDELLSEFEEIKRAFRPETLEPLDSPLSETSEGGLEDLQPYVELEELLPESDAYPTEGEEELSSPSPSSPIQITREPAEISVVASVPTDLSLSNETDPEVFGVTTDLIETFPEPSQVTADPVQLSHLEYVQTHRAEKSDLTGSIPLDSPTAATKSAGTPESPEPCHKVLERSSESIVPSQKFQPLEHEDAAVFTEPSTVEEHRISLPQQDQATVGEEYDNSKDTSSIQAAVKKASIEQSKVLCESGVLITEPSQLVDETCMSTTPEVVSHLRDSTPPETLEYDEQSHHSLSDVTPQTPETVTVSRHFSFEELIPYQSPRYLNMLSEELKPNTSEQPSENRVTPVEEEFSPPVTPVEVKSHISQPGPVDPMAEMVSAQPDPVEHRAEMVSAQPGPVEHRAEMVSAQHVPEVTASAHDEEFSMEFSLPPEYAEASSSIHKPNPPAYAEVIRVSTTMYLYEDSDPETYFDCKQGVTDFSEMEPDELKKRESSGVGQTQGQASHSGALGRKYQKPTAIPVCSAVRKHERGVLLSSGSEDYDDAPYDDIKEESEELAQSPGTHRDDSAFYQAPQELPPLRSADDDDSLDRGEMTDIPPQTVTEEQYTDQHGHAVVRKVIIRGNKDRVWFLSFIHYISVSQSWSWAVVGRTEVNNVLKYYLSLFFFGVTFSERDSDSAWGEEESAEGHEVSRVERNAVVEGDWTDTQHGDPTLTSDLPTSRDDFTQVSLQPANQNRACGNRKQVLLEHLHHLIHLYC</sequence>
<dbReference type="GO" id="GO:0072659">
    <property type="term" value="P:protein localization to plasma membrane"/>
    <property type="evidence" value="ECO:0007669"/>
    <property type="project" value="UniProtKB-ARBA"/>
</dbReference>
<feature type="compositionally biased region" description="Basic and acidic residues" evidence="16">
    <location>
        <begin position="3029"/>
        <end position="3062"/>
    </location>
</feature>
<feature type="compositionally biased region" description="Basic and acidic residues" evidence="16">
    <location>
        <begin position="2468"/>
        <end position="2477"/>
    </location>
</feature>
<feature type="repeat" description="ANK" evidence="15">
    <location>
        <begin position="721"/>
        <end position="753"/>
    </location>
</feature>
<feature type="region of interest" description="Disordered" evidence="16">
    <location>
        <begin position="2564"/>
        <end position="2615"/>
    </location>
</feature>
<dbReference type="Gene3D" id="1.10.533.10">
    <property type="entry name" value="Death Domain, Fas"/>
    <property type="match status" value="1"/>
</dbReference>
<evidence type="ECO:0000256" key="12">
    <source>
        <dbReference type="ARBA" id="ARBA00023257"/>
    </source>
</evidence>
<evidence type="ECO:0000256" key="13">
    <source>
        <dbReference type="ARBA" id="ARBA00024012"/>
    </source>
</evidence>
<dbReference type="Pfam" id="PF00791">
    <property type="entry name" value="ZU5"/>
    <property type="match status" value="2"/>
</dbReference>
<keyword evidence="7" id="KW-0770">Synapse</keyword>
<dbReference type="FunFam" id="1.25.40.20:FF:000001">
    <property type="entry name" value="Ankyrin-2 isoform 2"/>
    <property type="match status" value="1"/>
</dbReference>
<feature type="compositionally biased region" description="Polar residues" evidence="16">
    <location>
        <begin position="3973"/>
        <end position="3983"/>
    </location>
</feature>
<feature type="region of interest" description="Disordered" evidence="16">
    <location>
        <begin position="1475"/>
        <end position="1506"/>
    </location>
</feature>
<dbReference type="FunFam" id="1.25.40.20:FF:000003">
    <property type="entry name" value="Ankyrin, isoform B"/>
    <property type="match status" value="1"/>
</dbReference>
<feature type="repeat" description="ANK" evidence="15">
    <location>
        <begin position="490"/>
        <end position="522"/>
    </location>
</feature>
<feature type="repeat" description="ANK" evidence="15">
    <location>
        <begin position="424"/>
        <end position="456"/>
    </location>
</feature>
<evidence type="ECO:0000313" key="20">
    <source>
        <dbReference type="Proteomes" id="UP000694395"/>
    </source>
</evidence>
<feature type="region of interest" description="Disordered" evidence="16">
    <location>
        <begin position="3961"/>
        <end position="3992"/>
    </location>
</feature>
<keyword evidence="12" id="KW-0628">Postsynaptic cell membrane</keyword>
<feature type="repeat" description="ANK" evidence="15">
    <location>
        <begin position="325"/>
        <end position="357"/>
    </location>
</feature>
<dbReference type="PANTHER" id="PTHR24123:SF49">
    <property type="entry name" value="ANKYRIN-2-LIKE ISOFORM X1"/>
    <property type="match status" value="1"/>
</dbReference>
<feature type="compositionally biased region" description="Polar residues" evidence="16">
    <location>
        <begin position="1741"/>
        <end position="1752"/>
    </location>
</feature>
<feature type="compositionally biased region" description="Low complexity" evidence="16">
    <location>
        <begin position="2811"/>
        <end position="2824"/>
    </location>
</feature>
<feature type="repeat" description="ANK" evidence="15">
    <location>
        <begin position="754"/>
        <end position="786"/>
    </location>
</feature>
<keyword evidence="3" id="KW-1003">Cell membrane</keyword>
<feature type="compositionally biased region" description="Polar residues" evidence="16">
    <location>
        <begin position="3454"/>
        <end position="3468"/>
    </location>
</feature>
<feature type="compositionally biased region" description="Low complexity" evidence="16">
    <location>
        <begin position="2732"/>
        <end position="2744"/>
    </location>
</feature>
<evidence type="ECO:0000256" key="2">
    <source>
        <dbReference type="ARBA" id="ARBA00004371"/>
    </source>
</evidence>
<reference evidence="19" key="2">
    <citation type="submission" date="2025-08" db="UniProtKB">
        <authorList>
            <consortium name="Ensembl"/>
        </authorList>
    </citation>
    <scope>IDENTIFICATION</scope>
</reference>
<organism evidence="19 20">
    <name type="scientific">Oncorhynchus mykiss</name>
    <name type="common">Rainbow trout</name>
    <name type="synonym">Salmo gairdneri</name>
    <dbReference type="NCBI Taxonomy" id="8022"/>
    <lineage>
        <taxon>Eukaryota</taxon>
        <taxon>Metazoa</taxon>
        <taxon>Chordata</taxon>
        <taxon>Craniata</taxon>
        <taxon>Vertebrata</taxon>
        <taxon>Euteleostomi</taxon>
        <taxon>Actinopterygii</taxon>
        <taxon>Neopterygii</taxon>
        <taxon>Teleostei</taxon>
        <taxon>Protacanthopterygii</taxon>
        <taxon>Salmoniformes</taxon>
        <taxon>Salmonidae</taxon>
        <taxon>Salmoninae</taxon>
        <taxon>Oncorhynchus</taxon>
    </lineage>
</organism>
<feature type="repeat" description="ANK" evidence="15">
    <location>
        <begin position="523"/>
        <end position="555"/>
    </location>
</feature>
<dbReference type="PRINTS" id="PR01415">
    <property type="entry name" value="ANKYRIN"/>
</dbReference>
<keyword evidence="20" id="KW-1185">Reference proteome</keyword>
<feature type="compositionally biased region" description="Basic and acidic residues" evidence="16">
    <location>
        <begin position="1479"/>
        <end position="1490"/>
    </location>
</feature>
<keyword evidence="8 15" id="KW-0040">ANK repeat</keyword>
<dbReference type="SUPFAM" id="SSF48403">
    <property type="entry name" value="Ankyrin repeat"/>
    <property type="match status" value="3"/>
</dbReference>
<evidence type="ECO:0000256" key="9">
    <source>
        <dbReference type="ARBA" id="ARBA00023136"/>
    </source>
</evidence>
<dbReference type="Pfam" id="PF00023">
    <property type="entry name" value="Ank"/>
    <property type="match status" value="3"/>
</dbReference>
<feature type="region of interest" description="Disordered" evidence="16">
    <location>
        <begin position="2726"/>
        <end position="2751"/>
    </location>
</feature>
<evidence type="ECO:0000256" key="4">
    <source>
        <dbReference type="ARBA" id="ARBA00022490"/>
    </source>
</evidence>
<keyword evidence="11" id="KW-0458">Lysosome</keyword>
<dbReference type="GO" id="GO:0005856">
    <property type="term" value="C:cytoskeleton"/>
    <property type="evidence" value="ECO:0007669"/>
    <property type="project" value="UniProtKB-SubCell"/>
</dbReference>
<feature type="compositionally biased region" description="Low complexity" evidence="16">
    <location>
        <begin position="2565"/>
        <end position="2574"/>
    </location>
</feature>
<feature type="compositionally biased region" description="Low complexity" evidence="16">
    <location>
        <begin position="1"/>
        <end position="15"/>
    </location>
</feature>
<dbReference type="InterPro" id="IPR036770">
    <property type="entry name" value="Ankyrin_rpt-contain_sf"/>
</dbReference>
<feature type="repeat" description="ANK" evidence="15">
    <location>
        <begin position="123"/>
        <end position="155"/>
    </location>
</feature>
<dbReference type="InterPro" id="IPR002110">
    <property type="entry name" value="Ankyrin_rpt"/>
</dbReference>
<dbReference type="InterPro" id="IPR040745">
    <property type="entry name" value="Ankyrin_UPA"/>
</dbReference>
<feature type="region of interest" description="Disordered" evidence="16">
    <location>
        <begin position="2468"/>
        <end position="2524"/>
    </location>
</feature>
<dbReference type="InterPro" id="IPR011029">
    <property type="entry name" value="DEATH-like_dom_sf"/>
</dbReference>
<dbReference type="InterPro" id="IPR000906">
    <property type="entry name" value="ZU5_dom"/>
</dbReference>
<feature type="compositionally biased region" description="Polar residues" evidence="16">
    <location>
        <begin position="2291"/>
        <end position="2305"/>
    </location>
</feature>
<evidence type="ECO:0000259" key="17">
    <source>
        <dbReference type="PROSITE" id="PS50017"/>
    </source>
</evidence>
<feature type="compositionally biased region" description="Basic and acidic residues" evidence="16">
    <location>
        <begin position="1711"/>
        <end position="1723"/>
    </location>
</feature>
<evidence type="ECO:0000256" key="3">
    <source>
        <dbReference type="ARBA" id="ARBA00022475"/>
    </source>
</evidence>
<feature type="compositionally biased region" description="Basic and acidic residues" evidence="16">
    <location>
        <begin position="3090"/>
        <end position="3102"/>
    </location>
</feature>
<feature type="repeat" description="ANK" evidence="15">
    <location>
        <begin position="226"/>
        <end position="258"/>
    </location>
</feature>
<feature type="compositionally biased region" description="Polar residues" evidence="16">
    <location>
        <begin position="2489"/>
        <end position="2503"/>
    </location>
</feature>
<evidence type="ECO:0000256" key="14">
    <source>
        <dbReference type="ARBA" id="ARBA00034100"/>
    </source>
</evidence>
<dbReference type="GO" id="GO:0030315">
    <property type="term" value="C:T-tubule"/>
    <property type="evidence" value="ECO:0007669"/>
    <property type="project" value="UniProtKB-SubCell"/>
</dbReference>
<feature type="repeat" description="ANK" evidence="15">
    <location>
        <begin position="391"/>
        <end position="423"/>
    </location>
</feature>
<dbReference type="Gene3D" id="2.60.40.2660">
    <property type="match status" value="1"/>
</dbReference>
<dbReference type="PROSITE" id="PS50297">
    <property type="entry name" value="ANK_REP_REGION"/>
    <property type="match status" value="20"/>
</dbReference>
<feature type="region of interest" description="Disordered" evidence="16">
    <location>
        <begin position="2808"/>
        <end position="2829"/>
    </location>
</feature>
<evidence type="ECO:0000256" key="7">
    <source>
        <dbReference type="ARBA" id="ARBA00023018"/>
    </source>
</evidence>
<dbReference type="InterPro" id="IPR000488">
    <property type="entry name" value="Death_dom"/>
</dbReference>
<evidence type="ECO:0000256" key="5">
    <source>
        <dbReference type="ARBA" id="ARBA00022553"/>
    </source>
</evidence>
<evidence type="ECO:0000256" key="6">
    <source>
        <dbReference type="ARBA" id="ARBA00022737"/>
    </source>
</evidence>